<dbReference type="SUPFAM" id="SSF55144">
    <property type="entry name" value="LigT-like"/>
    <property type="match status" value="1"/>
</dbReference>
<reference evidence="1 2" key="1">
    <citation type="submission" date="2017-09" db="EMBL/GenBank/DDBJ databases">
        <title>Large-scale bioinformatics analysis of Bacillus genomes uncovers conserved roles of natural products in bacterial physiology.</title>
        <authorList>
            <consortium name="Agbiome Team Llc"/>
            <person name="Bleich R.M."/>
            <person name="Grubbs K.J."/>
            <person name="Santa Maria K.C."/>
            <person name="Allen S.E."/>
            <person name="Farag S."/>
            <person name="Shank E.A."/>
            <person name="Bowers A."/>
        </authorList>
    </citation>
    <scope>NUCLEOTIDE SEQUENCE [LARGE SCALE GENOMIC DNA]</scope>
    <source>
        <strain evidence="1 2">AFS064137</strain>
    </source>
</reference>
<evidence type="ECO:0000313" key="2">
    <source>
        <dbReference type="Proteomes" id="UP000225910"/>
    </source>
</evidence>
<proteinExistence type="predicted"/>
<evidence type="ECO:0000313" key="1">
    <source>
        <dbReference type="EMBL" id="PFU02149.1"/>
    </source>
</evidence>
<dbReference type="Proteomes" id="UP000225910">
    <property type="component" value="Unassembled WGS sequence"/>
</dbReference>
<comment type="caution">
    <text evidence="1">The sequence shown here is derived from an EMBL/GenBank/DDBJ whole genome shotgun (WGS) entry which is preliminary data.</text>
</comment>
<accession>A0A9X7B4G5</accession>
<dbReference type="Gene3D" id="3.90.1140.10">
    <property type="entry name" value="Cyclic phosphodiesterase"/>
    <property type="match status" value="1"/>
</dbReference>
<dbReference type="InterPro" id="IPR009097">
    <property type="entry name" value="Cyclic_Pdiesterase"/>
</dbReference>
<dbReference type="PANTHER" id="PTHR36039:SF2">
    <property type="entry name" value="RNA LIGASE_CYCLIC NUCLEOTIDE PHOSPHODIESTERASE FAMILY PROTEIN"/>
    <property type="match status" value="1"/>
</dbReference>
<organism evidence="1 2">
    <name type="scientific">Bacillus thuringiensis</name>
    <dbReference type="NCBI Taxonomy" id="1428"/>
    <lineage>
        <taxon>Bacteria</taxon>
        <taxon>Bacillati</taxon>
        <taxon>Bacillota</taxon>
        <taxon>Bacilli</taxon>
        <taxon>Bacillales</taxon>
        <taxon>Bacillaceae</taxon>
        <taxon>Bacillus</taxon>
        <taxon>Bacillus cereus group</taxon>
    </lineage>
</organism>
<name>A0A9X7B4G5_BACTU</name>
<sequence length="104" mass="11809">MYAIIATFDRVFTNKITELQNELTNMMGTNQLAGVEPHITIADYNELDVHLYTEKLGEFVAIQENMDAVTFPSVGIFPTNGTVFLAPIVTDELLKLHHSYHDYF</sequence>
<dbReference type="AlphaFoldDB" id="A0A9X7B4G5"/>
<evidence type="ECO:0008006" key="3">
    <source>
        <dbReference type="Google" id="ProtNLM"/>
    </source>
</evidence>
<gene>
    <name evidence="1" type="ORF">COK81_01210</name>
</gene>
<dbReference type="PANTHER" id="PTHR36039">
    <property type="match status" value="1"/>
</dbReference>
<dbReference type="EMBL" id="NVCU01000016">
    <property type="protein sequence ID" value="PFU02149.1"/>
    <property type="molecule type" value="Genomic_DNA"/>
</dbReference>
<protein>
    <recommendedName>
        <fullName evidence="3">2'-5' RNA ligase family protein</fullName>
    </recommendedName>
</protein>